<keyword evidence="4" id="KW-1185">Reference proteome</keyword>
<accession>A0AAV3T0N4</accession>
<feature type="transmembrane region" description="Helical" evidence="1">
    <location>
        <begin position="38"/>
        <end position="55"/>
    </location>
</feature>
<dbReference type="PANTHER" id="PTHR40763:SF5">
    <property type="entry name" value="MEMBRANE PROTEIN"/>
    <property type="match status" value="1"/>
</dbReference>
<proteinExistence type="predicted"/>
<dbReference type="Pfam" id="PF22570">
    <property type="entry name" value="LiaF-TM"/>
    <property type="match status" value="1"/>
</dbReference>
<dbReference type="InterPro" id="IPR054331">
    <property type="entry name" value="LiaF_TM"/>
</dbReference>
<gene>
    <name evidence="3" type="ORF">GCM10009019_15990</name>
</gene>
<reference evidence="3 4" key="1">
    <citation type="journal article" date="2019" name="Int. J. Syst. Evol. Microbiol.">
        <title>The Global Catalogue of Microorganisms (GCM) 10K type strain sequencing project: providing services to taxonomists for standard genome sequencing and annotation.</title>
        <authorList>
            <consortium name="The Broad Institute Genomics Platform"/>
            <consortium name="The Broad Institute Genome Sequencing Center for Infectious Disease"/>
            <person name="Wu L."/>
            <person name="Ma J."/>
        </authorList>
    </citation>
    <scope>NUCLEOTIDE SEQUENCE [LARGE SCALE GENOMIC DNA]</scope>
    <source>
        <strain evidence="3 4">JCM 16327</strain>
    </source>
</reference>
<protein>
    <recommendedName>
        <fullName evidence="2">LiaF transmembrane domain-containing protein</fullName>
    </recommendedName>
</protein>
<sequence>MARTSRRWGSAGFFVLLGAVLLLFTTDAVESIDLWTWFPGLFVLLGAWSLVASRGRNLTGPVLVIAVAGAFLLRNLDYLPEDTIATYWPAVFVLLGVLILLNRGRRHRGHTASANGEFTSVSIFGGDSQRIGSDDFRGGDVVAIFGGPTIDLRDATPAEKPAVLEIVSVFGGAEIRVPEDWTVKTESVNVFGGLEDSRRTPGTADEPDLVLTGVSVFGGVELTD</sequence>
<name>A0AAV3T0N4_9EURY</name>
<keyword evidence="1" id="KW-0472">Membrane</keyword>
<feature type="transmembrane region" description="Helical" evidence="1">
    <location>
        <begin position="62"/>
        <end position="79"/>
    </location>
</feature>
<keyword evidence="1" id="KW-0812">Transmembrane</keyword>
<dbReference type="PANTHER" id="PTHR40763">
    <property type="entry name" value="MEMBRANE PROTEIN-RELATED"/>
    <property type="match status" value="1"/>
</dbReference>
<evidence type="ECO:0000259" key="2">
    <source>
        <dbReference type="Pfam" id="PF22570"/>
    </source>
</evidence>
<dbReference type="RefSeq" id="WP_227260719.1">
    <property type="nucleotide sequence ID" value="NZ_BAAADU010000002.1"/>
</dbReference>
<dbReference type="EMBL" id="BAAADU010000002">
    <property type="protein sequence ID" value="GAA0653437.1"/>
    <property type="molecule type" value="Genomic_DNA"/>
</dbReference>
<evidence type="ECO:0000313" key="4">
    <source>
        <dbReference type="Proteomes" id="UP001500194"/>
    </source>
</evidence>
<keyword evidence="1" id="KW-1133">Transmembrane helix</keyword>
<evidence type="ECO:0000313" key="3">
    <source>
        <dbReference type="EMBL" id="GAA0653437.1"/>
    </source>
</evidence>
<comment type="caution">
    <text evidence="3">The sequence shown here is derived from an EMBL/GenBank/DDBJ whole genome shotgun (WGS) entry which is preliminary data.</text>
</comment>
<evidence type="ECO:0000256" key="1">
    <source>
        <dbReference type="SAM" id="Phobius"/>
    </source>
</evidence>
<dbReference type="AlphaFoldDB" id="A0AAV3T0N4"/>
<feature type="domain" description="LiaF transmembrane" evidence="2">
    <location>
        <begin position="12"/>
        <end position="106"/>
    </location>
</feature>
<feature type="transmembrane region" description="Helical" evidence="1">
    <location>
        <begin position="85"/>
        <end position="101"/>
    </location>
</feature>
<dbReference type="GeneID" id="68573725"/>
<dbReference type="Proteomes" id="UP001500194">
    <property type="component" value="Unassembled WGS sequence"/>
</dbReference>
<organism evidence="3 4">
    <name type="scientific">Salarchaeum japonicum</name>
    <dbReference type="NCBI Taxonomy" id="555573"/>
    <lineage>
        <taxon>Archaea</taxon>
        <taxon>Methanobacteriati</taxon>
        <taxon>Methanobacteriota</taxon>
        <taxon>Stenosarchaea group</taxon>
        <taxon>Halobacteria</taxon>
        <taxon>Halobacteriales</taxon>
        <taxon>Halobacteriaceae</taxon>
    </lineage>
</organism>